<dbReference type="InterPro" id="IPR000035">
    <property type="entry name" value="Alkylbase_DNA_glycsylse_CS"/>
</dbReference>
<dbReference type="SMART" id="SM00478">
    <property type="entry name" value="ENDO3c"/>
    <property type="match status" value="1"/>
</dbReference>
<dbReference type="Gene3D" id="1.10.1670.10">
    <property type="entry name" value="Helix-hairpin-Helix base-excision DNA repair enzymes (C-terminal)"/>
    <property type="match status" value="1"/>
</dbReference>
<proteinExistence type="inferred from homology"/>
<dbReference type="PANTHER" id="PTHR43003">
    <property type="entry name" value="DNA-3-METHYLADENINE GLYCOSYLASE"/>
    <property type="match status" value="1"/>
</dbReference>
<feature type="domain" description="HhH-GPD" evidence="6">
    <location>
        <begin position="131"/>
        <end position="283"/>
    </location>
</feature>
<dbReference type="Pfam" id="PF06029">
    <property type="entry name" value="AlkA_N"/>
    <property type="match status" value="1"/>
</dbReference>
<dbReference type="Proteomes" id="UP001524501">
    <property type="component" value="Unassembled WGS sequence"/>
</dbReference>
<dbReference type="EC" id="3.2.2.21" evidence="3"/>
<evidence type="ECO:0000259" key="7">
    <source>
        <dbReference type="SMART" id="SM01009"/>
    </source>
</evidence>
<organism evidence="8 9">
    <name type="scientific">Rhodococcus tibetensis</name>
    <dbReference type="NCBI Taxonomy" id="2965064"/>
    <lineage>
        <taxon>Bacteria</taxon>
        <taxon>Bacillati</taxon>
        <taxon>Actinomycetota</taxon>
        <taxon>Actinomycetes</taxon>
        <taxon>Mycobacteriales</taxon>
        <taxon>Nocardiaceae</taxon>
        <taxon>Rhodococcus</taxon>
    </lineage>
</organism>
<sequence>MRVLLPYRDPFTHAPLWSALRAHTVAGLERHDPDTGAHTRVVNAAHGPALVTVVVRPERRHVEANMVPAHSADVGELTDIVRRWLDLDADPLAIDAALGRHPELASLVALRPGLRRLGCVDGFETAILTVLGQQVSLAAARTFGARLVAAYGRPVHGDFCAFPTPEVLADRSPEELRSAIGLTGARARTVHALAEAAAGGLPLDSDTEPVEFRAGLLALPGIGPWTADYLTVRVLGDPDAFPADDLVLKRALGVGKGSDATAVAEAWRPWRAYALFHLWTAEAF</sequence>
<dbReference type="InterPro" id="IPR011257">
    <property type="entry name" value="DNA_glycosylase"/>
</dbReference>
<dbReference type="InterPro" id="IPR010316">
    <property type="entry name" value="AlkA_N"/>
</dbReference>
<keyword evidence="4" id="KW-0227">DNA damage</keyword>
<dbReference type="SUPFAM" id="SSF48150">
    <property type="entry name" value="DNA-glycosylase"/>
    <property type="match status" value="1"/>
</dbReference>
<comment type="similarity">
    <text evidence="2">Belongs to the alkylbase DNA glycosidase AlkA family.</text>
</comment>
<evidence type="ECO:0000256" key="2">
    <source>
        <dbReference type="ARBA" id="ARBA00010817"/>
    </source>
</evidence>
<dbReference type="InterPro" id="IPR023170">
    <property type="entry name" value="HhH_base_excis_C"/>
</dbReference>
<dbReference type="InterPro" id="IPR003265">
    <property type="entry name" value="HhH-GPD_domain"/>
</dbReference>
<evidence type="ECO:0000256" key="4">
    <source>
        <dbReference type="ARBA" id="ARBA00022763"/>
    </source>
</evidence>
<protein>
    <recommendedName>
        <fullName evidence="3">DNA-3-methyladenine glycosylase II</fullName>
        <ecNumber evidence="3">3.2.2.21</ecNumber>
    </recommendedName>
</protein>
<dbReference type="EMBL" id="JANFQF010000026">
    <property type="protein sequence ID" value="MCQ4122223.1"/>
    <property type="molecule type" value="Genomic_DNA"/>
</dbReference>
<keyword evidence="5" id="KW-0234">DNA repair</keyword>
<gene>
    <name evidence="8" type="ORF">NOF53_24185</name>
</gene>
<dbReference type="SUPFAM" id="SSF55945">
    <property type="entry name" value="TATA-box binding protein-like"/>
    <property type="match status" value="1"/>
</dbReference>
<dbReference type="Pfam" id="PF00730">
    <property type="entry name" value="HhH-GPD"/>
    <property type="match status" value="1"/>
</dbReference>
<dbReference type="PANTHER" id="PTHR43003:SF13">
    <property type="entry name" value="DNA-3-METHYLADENINE GLYCOSYLASE 2"/>
    <property type="match status" value="1"/>
</dbReference>
<dbReference type="InterPro" id="IPR051912">
    <property type="entry name" value="Alkylbase_DNA_Glycosylase/TA"/>
</dbReference>
<dbReference type="Gene3D" id="1.10.340.30">
    <property type="entry name" value="Hypothetical protein, domain 2"/>
    <property type="match status" value="1"/>
</dbReference>
<comment type="catalytic activity">
    <reaction evidence="1">
        <text>Hydrolysis of alkylated DNA, releasing 3-methyladenine, 3-methylguanine, 7-methylguanine and 7-methyladenine.</text>
        <dbReference type="EC" id="3.2.2.21"/>
    </reaction>
</comment>
<evidence type="ECO:0000256" key="3">
    <source>
        <dbReference type="ARBA" id="ARBA00012000"/>
    </source>
</evidence>
<dbReference type="SMART" id="SM01009">
    <property type="entry name" value="AlkA_N"/>
    <property type="match status" value="1"/>
</dbReference>
<accession>A0ABT1QIX9</accession>
<keyword evidence="9" id="KW-1185">Reference proteome</keyword>
<name>A0ABT1QIX9_9NOCA</name>
<evidence type="ECO:0000259" key="6">
    <source>
        <dbReference type="SMART" id="SM00478"/>
    </source>
</evidence>
<comment type="caution">
    <text evidence="8">The sequence shown here is derived from an EMBL/GenBank/DDBJ whole genome shotgun (WGS) entry which is preliminary data.</text>
</comment>
<evidence type="ECO:0000313" key="8">
    <source>
        <dbReference type="EMBL" id="MCQ4122223.1"/>
    </source>
</evidence>
<dbReference type="PROSITE" id="PS00516">
    <property type="entry name" value="ALKYLBASE_DNA_GLYCOS"/>
    <property type="match status" value="1"/>
</dbReference>
<feature type="domain" description="DNA-3-methyladenine glycosylase AlkA N-terminal" evidence="7">
    <location>
        <begin position="2"/>
        <end position="121"/>
    </location>
</feature>
<reference evidence="8 9" key="1">
    <citation type="submission" date="2022-07" db="EMBL/GenBank/DDBJ databases">
        <title>Degradation activity of malathion, p-nitrophenol and potential low-temperature adaptation strategy of Rhodococcus sp. FXJ9.536.</title>
        <authorList>
            <person name="Huang J."/>
            <person name="Huang Y."/>
        </authorList>
    </citation>
    <scope>NUCLEOTIDE SEQUENCE [LARGE SCALE GENOMIC DNA]</scope>
    <source>
        <strain evidence="8 9">FXJ9.536</strain>
    </source>
</reference>
<dbReference type="CDD" id="cd00056">
    <property type="entry name" value="ENDO3c"/>
    <property type="match status" value="1"/>
</dbReference>
<dbReference type="RefSeq" id="WP_255973585.1">
    <property type="nucleotide sequence ID" value="NZ_JANFQF010000026.1"/>
</dbReference>
<evidence type="ECO:0000256" key="1">
    <source>
        <dbReference type="ARBA" id="ARBA00000086"/>
    </source>
</evidence>
<evidence type="ECO:0000256" key="5">
    <source>
        <dbReference type="ARBA" id="ARBA00023204"/>
    </source>
</evidence>
<dbReference type="Gene3D" id="3.30.310.20">
    <property type="entry name" value="DNA-3-methyladenine glycosylase AlkA, N-terminal domain"/>
    <property type="match status" value="1"/>
</dbReference>
<dbReference type="InterPro" id="IPR037046">
    <property type="entry name" value="AlkA_N_sf"/>
</dbReference>
<evidence type="ECO:0000313" key="9">
    <source>
        <dbReference type="Proteomes" id="UP001524501"/>
    </source>
</evidence>